<gene>
    <name evidence="2" type="ORF">EYF80_042026</name>
</gene>
<evidence type="ECO:0000313" key="3">
    <source>
        <dbReference type="Proteomes" id="UP000314294"/>
    </source>
</evidence>
<dbReference type="AlphaFoldDB" id="A0A4Z2G4F6"/>
<evidence type="ECO:0000313" key="2">
    <source>
        <dbReference type="EMBL" id="TNN47773.1"/>
    </source>
</evidence>
<organism evidence="2 3">
    <name type="scientific">Liparis tanakae</name>
    <name type="common">Tanaka's snailfish</name>
    <dbReference type="NCBI Taxonomy" id="230148"/>
    <lineage>
        <taxon>Eukaryota</taxon>
        <taxon>Metazoa</taxon>
        <taxon>Chordata</taxon>
        <taxon>Craniata</taxon>
        <taxon>Vertebrata</taxon>
        <taxon>Euteleostomi</taxon>
        <taxon>Actinopterygii</taxon>
        <taxon>Neopterygii</taxon>
        <taxon>Teleostei</taxon>
        <taxon>Neoteleostei</taxon>
        <taxon>Acanthomorphata</taxon>
        <taxon>Eupercaria</taxon>
        <taxon>Perciformes</taxon>
        <taxon>Cottioidei</taxon>
        <taxon>Cottales</taxon>
        <taxon>Liparidae</taxon>
        <taxon>Liparis</taxon>
    </lineage>
</organism>
<feature type="compositionally biased region" description="Basic and acidic residues" evidence="1">
    <location>
        <begin position="11"/>
        <end position="21"/>
    </location>
</feature>
<keyword evidence="3" id="KW-1185">Reference proteome</keyword>
<dbReference type="Proteomes" id="UP000314294">
    <property type="component" value="Unassembled WGS sequence"/>
</dbReference>
<proteinExistence type="predicted"/>
<name>A0A4Z2G4F6_9TELE</name>
<feature type="compositionally biased region" description="Pro residues" evidence="1">
    <location>
        <begin position="60"/>
        <end position="71"/>
    </location>
</feature>
<sequence>MPRSPRGMSLTKRERGRRREEGVFGAKCFRPASRPSACIVRSTSSSSVAGVNRVDLPGPDLEPPPAEITSS</sequence>
<accession>A0A4Z2G4F6</accession>
<protein>
    <submittedName>
        <fullName evidence="2">Uncharacterized protein</fullName>
    </submittedName>
</protein>
<comment type="caution">
    <text evidence="2">The sequence shown here is derived from an EMBL/GenBank/DDBJ whole genome shotgun (WGS) entry which is preliminary data.</text>
</comment>
<evidence type="ECO:0000256" key="1">
    <source>
        <dbReference type="SAM" id="MobiDB-lite"/>
    </source>
</evidence>
<feature type="region of interest" description="Disordered" evidence="1">
    <location>
        <begin position="41"/>
        <end position="71"/>
    </location>
</feature>
<feature type="region of interest" description="Disordered" evidence="1">
    <location>
        <begin position="1"/>
        <end position="21"/>
    </location>
</feature>
<dbReference type="EMBL" id="SRLO01000725">
    <property type="protein sequence ID" value="TNN47773.1"/>
    <property type="molecule type" value="Genomic_DNA"/>
</dbReference>
<reference evidence="2 3" key="1">
    <citation type="submission" date="2019-03" db="EMBL/GenBank/DDBJ databases">
        <title>First draft genome of Liparis tanakae, snailfish: a comprehensive survey of snailfish specific genes.</title>
        <authorList>
            <person name="Kim W."/>
            <person name="Song I."/>
            <person name="Jeong J.-H."/>
            <person name="Kim D."/>
            <person name="Kim S."/>
            <person name="Ryu S."/>
            <person name="Song J.Y."/>
            <person name="Lee S.K."/>
        </authorList>
    </citation>
    <scope>NUCLEOTIDE SEQUENCE [LARGE SCALE GENOMIC DNA]</scope>
    <source>
        <tissue evidence="2">Muscle</tissue>
    </source>
</reference>